<dbReference type="OrthoDB" id="335562at2157"/>
<keyword evidence="2" id="KW-1185">Reference proteome</keyword>
<name>A0A521D093_9EURY</name>
<dbReference type="AlphaFoldDB" id="A0A521D093"/>
<accession>A0A521D093</accession>
<dbReference type="Proteomes" id="UP000319712">
    <property type="component" value="Unassembled WGS sequence"/>
</dbReference>
<sequence length="163" mass="19006">MTHALRPLERLRRLVASVLHLPLSLVGLYAERNTPNEQYAVTVHEPYRLLEARLHRLGFVRNLVSSLKYRSYETDPETTVASWARYPDGALASDQQLHIGLFVGSDRETTDMYAHWEPSWIRHPVRHYRAEDVDAEEGIRRLRELFEREGIVYAVRPPSDRMG</sequence>
<reference evidence="1 2" key="1">
    <citation type="submission" date="2017-05" db="EMBL/GenBank/DDBJ databases">
        <authorList>
            <person name="Varghese N."/>
            <person name="Submissions S."/>
        </authorList>
    </citation>
    <scope>NUCLEOTIDE SEQUENCE [LARGE SCALE GENOMIC DNA]</scope>
    <source>
        <strain evidence="1 2">DSM 19504</strain>
    </source>
</reference>
<protein>
    <submittedName>
        <fullName evidence="1">Uncharacterized protein</fullName>
    </submittedName>
</protein>
<dbReference type="RefSeq" id="WP_142986571.1">
    <property type="nucleotide sequence ID" value="NZ_FXTD01000005.1"/>
</dbReference>
<gene>
    <name evidence="1" type="ORF">SAMN06264867_105251</name>
</gene>
<proteinExistence type="predicted"/>
<dbReference type="EMBL" id="FXTD01000005">
    <property type="protein sequence ID" value="SMO65109.1"/>
    <property type="molecule type" value="Genomic_DNA"/>
</dbReference>
<organism evidence="1 2">
    <name type="scientific">Halorubrum cibi</name>
    <dbReference type="NCBI Taxonomy" id="413815"/>
    <lineage>
        <taxon>Archaea</taxon>
        <taxon>Methanobacteriati</taxon>
        <taxon>Methanobacteriota</taxon>
        <taxon>Stenosarchaea group</taxon>
        <taxon>Halobacteria</taxon>
        <taxon>Halobacteriales</taxon>
        <taxon>Haloferacaceae</taxon>
        <taxon>Halorubrum</taxon>
    </lineage>
</organism>
<evidence type="ECO:0000313" key="1">
    <source>
        <dbReference type="EMBL" id="SMO65109.1"/>
    </source>
</evidence>
<evidence type="ECO:0000313" key="2">
    <source>
        <dbReference type="Proteomes" id="UP000319712"/>
    </source>
</evidence>